<dbReference type="Gene3D" id="3.30.1330.230">
    <property type="match status" value="1"/>
</dbReference>
<dbReference type="EMBL" id="KF826632">
    <property type="protein sequence ID" value="AIS85315.1"/>
    <property type="molecule type" value="Genomic_DNA"/>
</dbReference>
<name>A0A097CRQ4_9ACTN</name>
<dbReference type="InterPro" id="IPR022291">
    <property type="entry name" value="Bacteriocin_synth_cyclodeHase"/>
</dbReference>
<dbReference type="PANTHER" id="PTHR37809:SF1">
    <property type="entry name" value="RIBOSOMAL PROTEIN S12 METHYLTHIOTRANSFERASE ACCESSORY FACTOR YCAO"/>
    <property type="match status" value="1"/>
</dbReference>
<dbReference type="PROSITE" id="PS51664">
    <property type="entry name" value="YCAO"/>
    <property type="match status" value="1"/>
</dbReference>
<dbReference type="AlphaFoldDB" id="A0A097CRQ4"/>
<feature type="region of interest" description="Disordered" evidence="1">
    <location>
        <begin position="682"/>
        <end position="703"/>
    </location>
</feature>
<dbReference type="PANTHER" id="PTHR37809">
    <property type="entry name" value="RIBOSOMAL PROTEIN S12 METHYLTHIOTRANSFERASE ACCESSORY FACTOR YCAO"/>
    <property type="match status" value="1"/>
</dbReference>
<reference evidence="3" key="1">
    <citation type="journal article" date="2016" name="Appl. Microbiol. Biotechnol.">
        <title>Anti-MRSA and anti-TB metabolites from marine-derived Verrucosispora sp. MS100047.</title>
        <authorList>
            <person name="Huang P."/>
            <person name="Xie F."/>
            <person name="Ren B."/>
            <person name="Wang Q."/>
            <person name="Wang J."/>
            <person name="Wang Q."/>
            <person name="Abdel-Mageed W.M."/>
            <person name="Liu M."/>
            <person name="Han J."/>
            <person name="Oyeleye A."/>
            <person name="Shen J."/>
            <person name="Song F."/>
            <person name="Dai H."/>
            <person name="Liu X."/>
            <person name="Zhang L."/>
        </authorList>
    </citation>
    <scope>NUCLEOTIDE SEQUENCE</scope>
    <source>
        <strain evidence="3">MS100047</strain>
    </source>
</reference>
<evidence type="ECO:0000313" key="3">
    <source>
        <dbReference type="EMBL" id="AIS85315.1"/>
    </source>
</evidence>
<dbReference type="NCBIfam" id="TIGR03882">
    <property type="entry name" value="cyclo_dehyd_2"/>
    <property type="match status" value="1"/>
</dbReference>
<protein>
    <recommendedName>
        <fullName evidence="2">YcaO domain-containing protein</fullName>
    </recommendedName>
</protein>
<dbReference type="InterPro" id="IPR027624">
    <property type="entry name" value="TOMM_cyclo_SagD"/>
</dbReference>
<accession>A0A097CRQ4</accession>
<feature type="domain" description="YcaO" evidence="2">
    <location>
        <begin position="317"/>
        <end position="703"/>
    </location>
</feature>
<dbReference type="Gene3D" id="3.30.160.660">
    <property type="match status" value="1"/>
</dbReference>
<dbReference type="NCBIfam" id="TIGR03604">
    <property type="entry name" value="TOMM_cyclo_SagD"/>
    <property type="match status" value="1"/>
</dbReference>
<proteinExistence type="predicted"/>
<dbReference type="Pfam" id="PF02624">
    <property type="entry name" value="YcaO"/>
    <property type="match status" value="1"/>
</dbReference>
<dbReference type="Gene3D" id="3.30.40.250">
    <property type="match status" value="1"/>
</dbReference>
<sequence>MQLQHVQLLQQQHQHRMRRRITAAATVPAGGPRRRGTRYPAPAARPQTGERMIVDVRTTSTGWDSSLKQLGEVLHERRQDRPPAPGPTPLDGLTVRIAALGLIDANRDSAETVSGGDVLPVWLSSATALVGPRWSPPTQGEHVGPCPLCVQRRWQAIRVREERHALEHGARVGTVGALPHLTPFAVDALWQLLLTAADSPPDRPGVGRLWQLRMDTLETTTVAVLVDSECPACARPVPDTAEAAVMPLTSRPKPDPESYRLRSAGELDLPVTALANPLVGALGGNALRAYNATATAPVTGYFRVRSRYDLHEMWWSGHANSYGSSETYALLEGLERYAGQFPRARTTTVFDSYTNLAPHALDPAGLGYHPAFYHGHGLYYAPYSPTEPMHWVWGYSLRDRAPRLVPEQLVYYLDRRTDQRKFVQECSNGCASGSCLEEALLHGMLELVERDAFLLAWYGSARLAEIDPATCRDERVHFMIDRVNLLGYDLRLFDTRADLPVPVVTAVAVKRGDGLGQLCFAAGASLDPDDAVRAAVCETASYVPGFDERVAASEAELREMTRDYTKVTELSHHALLYGLPEMTDHARFLFDNPPLRSMTDLYGDWLATRPTHDDLWADTEYLGGLIAGLGGDVVAVDQTCPEQEIAGVHTVAVVAPALVPIDFGWQRQRVLYSDRLERHLARGTHGPDRLGATGRNLNPHPFP</sequence>
<dbReference type="InterPro" id="IPR003776">
    <property type="entry name" value="YcaO-like_dom"/>
</dbReference>
<evidence type="ECO:0000259" key="2">
    <source>
        <dbReference type="PROSITE" id="PS51664"/>
    </source>
</evidence>
<feature type="region of interest" description="Disordered" evidence="1">
    <location>
        <begin position="24"/>
        <end position="44"/>
    </location>
</feature>
<evidence type="ECO:0000256" key="1">
    <source>
        <dbReference type="SAM" id="MobiDB-lite"/>
    </source>
</evidence>
<organism evidence="3">
    <name type="scientific">Verrucosispora sp. MS100047</name>
    <dbReference type="NCBI Taxonomy" id="1410949"/>
    <lineage>
        <taxon>Bacteria</taxon>
        <taxon>Bacillati</taxon>
        <taxon>Actinomycetota</taxon>
        <taxon>Actinomycetes</taxon>
        <taxon>Micromonosporales</taxon>
        <taxon>Micromonosporaceae</taxon>
        <taxon>Micromonospora</taxon>
    </lineage>
</organism>
<gene>
    <name evidence="3" type="ORF">VASRM7_77</name>
</gene>